<evidence type="ECO:0000313" key="3">
    <source>
        <dbReference type="Proteomes" id="UP001153269"/>
    </source>
</evidence>
<feature type="region of interest" description="Disordered" evidence="1">
    <location>
        <begin position="138"/>
        <end position="179"/>
    </location>
</feature>
<feature type="compositionally biased region" description="Basic and acidic residues" evidence="1">
    <location>
        <begin position="160"/>
        <end position="173"/>
    </location>
</feature>
<sequence length="179" mass="19700">ATSAAVQDAGRLLPVSSCQWKHCIMGRSACTRRNCLINGPLVMLSTGLSGSQWDYLQPPDQLVFELKDDAEKMCLCASLLHLRLFVTSIRTERCPRLTLSHKIKVLQEAIKAANCAGTRRKPRHGKCAAAAQHKLQGSTQQFGEFSAPNGESRRSCNHGRSMDQQRILEEKKGAAQPVS</sequence>
<comment type="caution">
    <text evidence="2">The sequence shown here is derived from an EMBL/GenBank/DDBJ whole genome shotgun (WGS) entry which is preliminary data.</text>
</comment>
<protein>
    <submittedName>
        <fullName evidence="2">Uncharacterized protein</fullName>
    </submittedName>
</protein>
<dbReference type="Proteomes" id="UP001153269">
    <property type="component" value="Unassembled WGS sequence"/>
</dbReference>
<evidence type="ECO:0000256" key="1">
    <source>
        <dbReference type="SAM" id="MobiDB-lite"/>
    </source>
</evidence>
<dbReference type="EMBL" id="CADEAL010000752">
    <property type="protein sequence ID" value="CAB1424761.1"/>
    <property type="molecule type" value="Genomic_DNA"/>
</dbReference>
<accession>A0A9N7U528</accession>
<name>A0A9N7U528_PLEPL</name>
<evidence type="ECO:0000313" key="2">
    <source>
        <dbReference type="EMBL" id="CAB1424761.1"/>
    </source>
</evidence>
<feature type="non-terminal residue" evidence="2">
    <location>
        <position position="179"/>
    </location>
</feature>
<proteinExistence type="predicted"/>
<keyword evidence="3" id="KW-1185">Reference proteome</keyword>
<dbReference type="AlphaFoldDB" id="A0A9N7U528"/>
<gene>
    <name evidence="2" type="ORF">PLEPLA_LOCUS12689</name>
</gene>
<reference evidence="2" key="1">
    <citation type="submission" date="2020-03" db="EMBL/GenBank/DDBJ databases">
        <authorList>
            <person name="Weist P."/>
        </authorList>
    </citation>
    <scope>NUCLEOTIDE SEQUENCE</scope>
</reference>
<organism evidence="2 3">
    <name type="scientific">Pleuronectes platessa</name>
    <name type="common">European plaice</name>
    <dbReference type="NCBI Taxonomy" id="8262"/>
    <lineage>
        <taxon>Eukaryota</taxon>
        <taxon>Metazoa</taxon>
        <taxon>Chordata</taxon>
        <taxon>Craniata</taxon>
        <taxon>Vertebrata</taxon>
        <taxon>Euteleostomi</taxon>
        <taxon>Actinopterygii</taxon>
        <taxon>Neopterygii</taxon>
        <taxon>Teleostei</taxon>
        <taxon>Neoteleostei</taxon>
        <taxon>Acanthomorphata</taxon>
        <taxon>Carangaria</taxon>
        <taxon>Pleuronectiformes</taxon>
        <taxon>Pleuronectoidei</taxon>
        <taxon>Pleuronectidae</taxon>
        <taxon>Pleuronectes</taxon>
    </lineage>
</organism>